<dbReference type="InterPro" id="IPR001898">
    <property type="entry name" value="SLC13A/DASS"/>
</dbReference>
<feature type="transmembrane region" description="Helical" evidence="5">
    <location>
        <begin position="373"/>
        <end position="395"/>
    </location>
</feature>
<keyword evidence="3 5" id="KW-1133">Transmembrane helix</keyword>
<feature type="transmembrane region" description="Helical" evidence="5">
    <location>
        <begin position="200"/>
        <end position="222"/>
    </location>
</feature>
<dbReference type="GO" id="GO:1905039">
    <property type="term" value="P:carboxylic acid transmembrane transport"/>
    <property type="evidence" value="ECO:0007669"/>
    <property type="project" value="UniProtKB-ARBA"/>
</dbReference>
<dbReference type="Pfam" id="PF00939">
    <property type="entry name" value="Na_sulph_symp"/>
    <property type="match status" value="1"/>
</dbReference>
<evidence type="ECO:0000256" key="5">
    <source>
        <dbReference type="SAM" id="Phobius"/>
    </source>
</evidence>
<evidence type="ECO:0000256" key="2">
    <source>
        <dbReference type="ARBA" id="ARBA00022692"/>
    </source>
</evidence>
<feature type="transmembrane region" description="Helical" evidence="5">
    <location>
        <begin position="242"/>
        <end position="263"/>
    </location>
</feature>
<evidence type="ECO:0000256" key="1">
    <source>
        <dbReference type="ARBA" id="ARBA00004141"/>
    </source>
</evidence>
<dbReference type="NCBIfam" id="TIGR00785">
    <property type="entry name" value="dass"/>
    <property type="match status" value="1"/>
</dbReference>
<feature type="transmembrane region" description="Helical" evidence="5">
    <location>
        <begin position="341"/>
        <end position="361"/>
    </location>
</feature>
<comment type="subcellular location">
    <subcellularLocation>
        <location evidence="1">Membrane</location>
        <topology evidence="1">Multi-pass membrane protein</topology>
    </subcellularLocation>
</comment>
<feature type="transmembrane region" description="Helical" evidence="5">
    <location>
        <begin position="170"/>
        <end position="188"/>
    </location>
</feature>
<dbReference type="GO" id="GO:0008514">
    <property type="term" value="F:organic anion transmembrane transporter activity"/>
    <property type="evidence" value="ECO:0007669"/>
    <property type="project" value="UniProtKB-ARBA"/>
</dbReference>
<feature type="transmembrane region" description="Helical" evidence="5">
    <location>
        <begin position="148"/>
        <end position="164"/>
    </location>
</feature>
<dbReference type="AlphaFoldDB" id="A0A956N9L8"/>
<evidence type="ECO:0000256" key="4">
    <source>
        <dbReference type="ARBA" id="ARBA00023136"/>
    </source>
</evidence>
<feature type="transmembrane region" description="Helical" evidence="5">
    <location>
        <begin position="463"/>
        <end position="484"/>
    </location>
</feature>
<protein>
    <submittedName>
        <fullName evidence="6">DASS family sodium-coupled anion symporter</fullName>
    </submittedName>
</protein>
<feature type="transmembrane region" description="Helical" evidence="5">
    <location>
        <begin position="105"/>
        <end position="127"/>
    </location>
</feature>
<feature type="transmembrane region" description="Helical" evidence="5">
    <location>
        <begin position="33"/>
        <end position="53"/>
    </location>
</feature>
<feature type="transmembrane region" description="Helical" evidence="5">
    <location>
        <begin position="426"/>
        <end position="451"/>
    </location>
</feature>
<dbReference type="Proteomes" id="UP000739538">
    <property type="component" value="Unassembled WGS sequence"/>
</dbReference>
<dbReference type="GO" id="GO:0005886">
    <property type="term" value="C:plasma membrane"/>
    <property type="evidence" value="ECO:0007669"/>
    <property type="project" value="TreeGrafter"/>
</dbReference>
<evidence type="ECO:0000313" key="7">
    <source>
        <dbReference type="Proteomes" id="UP000739538"/>
    </source>
</evidence>
<organism evidence="6 7">
    <name type="scientific">Eiseniibacteriota bacterium</name>
    <dbReference type="NCBI Taxonomy" id="2212470"/>
    <lineage>
        <taxon>Bacteria</taxon>
        <taxon>Candidatus Eiseniibacteriota</taxon>
    </lineage>
</organism>
<dbReference type="PANTHER" id="PTHR10283">
    <property type="entry name" value="SOLUTE CARRIER FAMILY 13 MEMBER"/>
    <property type="match status" value="1"/>
</dbReference>
<reference evidence="6" key="2">
    <citation type="journal article" date="2021" name="Microbiome">
        <title>Successional dynamics and alternative stable states in a saline activated sludge microbial community over 9 years.</title>
        <authorList>
            <person name="Wang Y."/>
            <person name="Ye J."/>
            <person name="Ju F."/>
            <person name="Liu L."/>
            <person name="Boyd J.A."/>
            <person name="Deng Y."/>
            <person name="Parks D.H."/>
            <person name="Jiang X."/>
            <person name="Yin X."/>
            <person name="Woodcroft B.J."/>
            <person name="Tyson G.W."/>
            <person name="Hugenholtz P."/>
            <person name="Polz M.F."/>
            <person name="Zhang T."/>
        </authorList>
    </citation>
    <scope>NUCLEOTIDE SEQUENCE</scope>
    <source>
        <strain evidence="6">HKST-UBA02</strain>
    </source>
</reference>
<feature type="transmembrane region" description="Helical" evidence="5">
    <location>
        <begin position="316"/>
        <end position="334"/>
    </location>
</feature>
<evidence type="ECO:0000313" key="6">
    <source>
        <dbReference type="EMBL" id="MCA9754931.1"/>
    </source>
</evidence>
<dbReference type="PANTHER" id="PTHR10283:SF82">
    <property type="entry name" value="SOLUTE CARRIER FAMILY 13 MEMBER 2"/>
    <property type="match status" value="1"/>
</dbReference>
<reference evidence="6" key="1">
    <citation type="submission" date="2020-04" db="EMBL/GenBank/DDBJ databases">
        <authorList>
            <person name="Zhang T."/>
        </authorList>
    </citation>
    <scope>NUCLEOTIDE SEQUENCE</scope>
    <source>
        <strain evidence="6">HKST-UBA02</strain>
    </source>
</reference>
<accession>A0A956N9L8</accession>
<feature type="transmembrane region" description="Helical" evidence="5">
    <location>
        <begin position="402"/>
        <end position="420"/>
    </location>
</feature>
<keyword evidence="2 5" id="KW-0812">Transmembrane</keyword>
<feature type="transmembrane region" description="Helical" evidence="5">
    <location>
        <begin position="65"/>
        <end position="93"/>
    </location>
</feature>
<gene>
    <name evidence="6" type="ORF">KDA27_03945</name>
</gene>
<name>A0A956N9L8_UNCEI</name>
<keyword evidence="4 5" id="KW-0472">Membrane</keyword>
<sequence length="492" mass="52264">MTQLQDRSLRRARTRARLARLGNPNRVFWESSWNSLVLQLAVLSLLILAVLPAPPGLGQAGFRTLGIFVVCFSLWISAALPFAITGLLALSLLSLYRVLPSSEVFSLFGNSAVFFILGAFILAAAIMKSGLSKRVALWILSRFGRSPGLLLFGVITISWFFSLLMSEHAVAAALLPVILELVAAAERTEHPEAHRYSQGLLLAMTYGTVIGGTGTLLGGARAPLAIAILQGSTGETLGFFEWSRAVFPVTLGLLPIGFLLLYFKYGRGHLPVSALHDTLSEQTREQGAMSSTEWGTAGVFLATVAAWVLLGHQVDLATVAILSAVSLFVFRLVSWRDTEEYVNWGILLMYGGAIAVGQAMSATGAAPWLAHHLLSWTAGTPFLLLALLALIAGLLTEGMSSAAVVALLLPLGIGLAGESALAGTPIALAIALAAGLVFIFPTGAPAVALVLTSGRLTIRDMATTGLVMFGVSWALIVLTIRFWWPYLGVLSQ</sequence>
<dbReference type="EMBL" id="JAGQHS010000012">
    <property type="protein sequence ID" value="MCA9754931.1"/>
    <property type="molecule type" value="Genomic_DNA"/>
</dbReference>
<evidence type="ECO:0000256" key="3">
    <source>
        <dbReference type="ARBA" id="ARBA00022989"/>
    </source>
</evidence>
<feature type="transmembrane region" description="Helical" evidence="5">
    <location>
        <begin position="294"/>
        <end position="310"/>
    </location>
</feature>
<proteinExistence type="predicted"/>
<comment type="caution">
    <text evidence="6">The sequence shown here is derived from an EMBL/GenBank/DDBJ whole genome shotgun (WGS) entry which is preliminary data.</text>
</comment>